<dbReference type="Proteomes" id="UP001321804">
    <property type="component" value="Chromosome"/>
</dbReference>
<dbReference type="CDD" id="cd02440">
    <property type="entry name" value="AdoMet_MTases"/>
    <property type="match status" value="1"/>
</dbReference>
<protein>
    <submittedName>
        <fullName evidence="4">16S RNA G1207 methylase RsmC</fullName>
    </submittedName>
</protein>
<gene>
    <name evidence="4" type="ORF">KIMC2_04440</name>
</gene>
<dbReference type="InterPro" id="IPR029063">
    <property type="entry name" value="SAM-dependent_MTases_sf"/>
</dbReference>
<evidence type="ECO:0000259" key="3">
    <source>
        <dbReference type="Pfam" id="PF05175"/>
    </source>
</evidence>
<dbReference type="GO" id="GO:0032259">
    <property type="term" value="P:methylation"/>
    <property type="evidence" value="ECO:0007669"/>
    <property type="project" value="UniProtKB-KW"/>
</dbReference>
<dbReference type="Gene3D" id="3.40.50.150">
    <property type="entry name" value="Vaccinia Virus protein VP39"/>
    <property type="match status" value="1"/>
</dbReference>
<dbReference type="PANTHER" id="PTHR47816:SF4">
    <property type="entry name" value="RIBOSOMAL RNA SMALL SUBUNIT METHYLTRANSFERASE C"/>
    <property type="match status" value="1"/>
</dbReference>
<keyword evidence="5" id="KW-1185">Reference proteome</keyword>
<dbReference type="RefSeq" id="WP_317697581.1">
    <property type="nucleotide sequence ID" value="NZ_AP026801.1"/>
</dbReference>
<organism evidence="4 5">
    <name type="scientific">Xylocopilactobacillus apis</name>
    <dbReference type="NCBI Taxonomy" id="2932183"/>
    <lineage>
        <taxon>Bacteria</taxon>
        <taxon>Bacillati</taxon>
        <taxon>Bacillota</taxon>
        <taxon>Bacilli</taxon>
        <taxon>Lactobacillales</taxon>
        <taxon>Lactobacillaceae</taxon>
        <taxon>Xylocopilactobacillus</taxon>
    </lineage>
</organism>
<dbReference type="AlphaFoldDB" id="A0AAU9CPK7"/>
<dbReference type="InterPro" id="IPR007848">
    <property type="entry name" value="Small_mtfrase_dom"/>
</dbReference>
<keyword evidence="1 4" id="KW-0489">Methyltransferase</keyword>
<keyword evidence="2" id="KW-0808">Transferase</keyword>
<evidence type="ECO:0000256" key="2">
    <source>
        <dbReference type="ARBA" id="ARBA00022679"/>
    </source>
</evidence>
<proteinExistence type="predicted"/>
<name>A0AAU9CPK7_9LACO</name>
<evidence type="ECO:0000313" key="5">
    <source>
        <dbReference type="Proteomes" id="UP001321804"/>
    </source>
</evidence>
<dbReference type="PANTHER" id="PTHR47816">
    <property type="entry name" value="RIBOSOMAL RNA SMALL SUBUNIT METHYLTRANSFERASE C"/>
    <property type="match status" value="1"/>
</dbReference>
<dbReference type="InterPro" id="IPR046977">
    <property type="entry name" value="RsmC/RlmG"/>
</dbReference>
<accession>A0AAU9CPK7</accession>
<dbReference type="KEGG" id="xak:KIMC2_04440"/>
<dbReference type="SUPFAM" id="SSF53335">
    <property type="entry name" value="S-adenosyl-L-methionine-dependent methyltransferases"/>
    <property type="match status" value="1"/>
</dbReference>
<feature type="domain" description="Methyltransferase small" evidence="3">
    <location>
        <begin position="29"/>
        <end position="197"/>
    </location>
</feature>
<dbReference type="Pfam" id="PF05175">
    <property type="entry name" value="MTS"/>
    <property type="match status" value="1"/>
</dbReference>
<sequence>MKNEQYYTAQPSSKDEEFSFNRDLAGFNFKFYSNNGVFSKNTIDFGTQTLISTVDQLPIFPKKILDLGTGYGPIALFAAKHFPKAQILASDVNERALDLAKKNFIANDLTEHIDVIESSLFDQIEDNFDLVLTNPPIRAGKTIINTLVEDSYQHLNLDGNLILVVQKKQGEPSLKRKMEDVFGNCEILKRNKGYYILSSKKKSSAV</sequence>
<dbReference type="GO" id="GO:0008757">
    <property type="term" value="F:S-adenosylmethionine-dependent methyltransferase activity"/>
    <property type="evidence" value="ECO:0007669"/>
    <property type="project" value="InterPro"/>
</dbReference>
<evidence type="ECO:0000256" key="1">
    <source>
        <dbReference type="ARBA" id="ARBA00022603"/>
    </source>
</evidence>
<dbReference type="EMBL" id="AP026801">
    <property type="protein sequence ID" value="BDR55882.1"/>
    <property type="molecule type" value="Genomic_DNA"/>
</dbReference>
<reference evidence="4 5" key="1">
    <citation type="journal article" date="2023" name="Microbiol. Spectr.">
        <title>Symbiosis of Carpenter Bees with Uncharacterized Lactic Acid Bacteria Showing NAD Auxotrophy.</title>
        <authorList>
            <person name="Kawasaki S."/>
            <person name="Ozawa K."/>
            <person name="Mori T."/>
            <person name="Yamamoto A."/>
            <person name="Ito M."/>
            <person name="Ohkuma M."/>
            <person name="Sakamoto M."/>
            <person name="Matsutani M."/>
        </authorList>
    </citation>
    <scope>NUCLEOTIDE SEQUENCE [LARGE SCALE GENOMIC DNA]</scope>
    <source>
        <strain evidence="4 5">KimC2</strain>
    </source>
</reference>
<evidence type="ECO:0000313" key="4">
    <source>
        <dbReference type="EMBL" id="BDR55882.1"/>
    </source>
</evidence>